<feature type="transmembrane region" description="Helical" evidence="1">
    <location>
        <begin position="152"/>
        <end position="180"/>
    </location>
</feature>
<evidence type="ECO:0000256" key="1">
    <source>
        <dbReference type="SAM" id="Phobius"/>
    </source>
</evidence>
<keyword evidence="1" id="KW-1133">Transmembrane helix</keyword>
<sequence>MMGLAVNEWIKIFKRKATYIMVGIVVLIVLAAAIIISTSDYEQASNQNWKKDLSEQNRQMEEGIESVPGEQNKEMIKKEIAINSYRIEHNMPPTEDYSVWSFLSDMSFVIDIIALFTIIVAAGMIASEFSWGTIKLLLIRPISRVKILLSKYVVVILFSFMMLSLLFFLSFVVGAAFFGISDPSPYLAYVDGEVVEKNQVIHLVAYYLLSSVGLLMFTTMAFMISAAFRNSSLAIGISIFLLLSGSTVTALLAAKFDWAKFLLFANVDLNQYFETVPMVEGMTLTFSVIMLLVYFVIFHVISFLAFVKRDITA</sequence>
<comment type="caution">
    <text evidence="2">The sequence shown here is derived from an EMBL/GenBank/DDBJ whole genome shotgun (WGS) entry which is preliminary data.</text>
</comment>
<keyword evidence="1" id="KW-0812">Transmembrane</keyword>
<name>A0A372LHM9_9BACI</name>
<dbReference type="PANTHER" id="PTHR37305:SF1">
    <property type="entry name" value="MEMBRANE PROTEIN"/>
    <property type="match status" value="1"/>
</dbReference>
<dbReference type="Proteomes" id="UP000262939">
    <property type="component" value="Unassembled WGS sequence"/>
</dbReference>
<feature type="transmembrane region" description="Helical" evidence="1">
    <location>
        <begin position="17"/>
        <end position="36"/>
    </location>
</feature>
<feature type="transmembrane region" description="Helical" evidence="1">
    <location>
        <begin position="233"/>
        <end position="254"/>
    </location>
</feature>
<dbReference type="Pfam" id="PF12679">
    <property type="entry name" value="ABC2_membrane_2"/>
    <property type="match status" value="1"/>
</dbReference>
<dbReference type="PANTHER" id="PTHR37305">
    <property type="entry name" value="INTEGRAL MEMBRANE PROTEIN-RELATED"/>
    <property type="match status" value="1"/>
</dbReference>
<dbReference type="OrthoDB" id="8613028at2"/>
<dbReference type="RefSeq" id="WP_117321986.1">
    <property type="nucleotide sequence ID" value="NZ_QVTD01000003.1"/>
</dbReference>
<dbReference type="AlphaFoldDB" id="A0A372LHM9"/>
<keyword evidence="3" id="KW-1185">Reference proteome</keyword>
<dbReference type="GO" id="GO:0005886">
    <property type="term" value="C:plasma membrane"/>
    <property type="evidence" value="ECO:0007669"/>
    <property type="project" value="UniProtKB-SubCell"/>
</dbReference>
<dbReference type="GO" id="GO:0140359">
    <property type="term" value="F:ABC-type transporter activity"/>
    <property type="evidence" value="ECO:0007669"/>
    <property type="project" value="InterPro"/>
</dbReference>
<keyword evidence="1" id="KW-0472">Membrane</keyword>
<feature type="transmembrane region" description="Helical" evidence="1">
    <location>
        <begin position="284"/>
        <end position="307"/>
    </location>
</feature>
<dbReference type="EMBL" id="QVTD01000003">
    <property type="protein sequence ID" value="RFU65815.1"/>
    <property type="molecule type" value="Genomic_DNA"/>
</dbReference>
<gene>
    <name evidence="2" type="ORF">D0466_08075</name>
</gene>
<feature type="transmembrane region" description="Helical" evidence="1">
    <location>
        <begin position="200"/>
        <end position="226"/>
    </location>
</feature>
<proteinExistence type="predicted"/>
<protein>
    <submittedName>
        <fullName evidence="2">ABC transporter permease</fullName>
    </submittedName>
</protein>
<feature type="transmembrane region" description="Helical" evidence="1">
    <location>
        <begin position="108"/>
        <end position="131"/>
    </location>
</feature>
<organism evidence="2 3">
    <name type="scientific">Peribacillus glennii</name>
    <dbReference type="NCBI Taxonomy" id="2303991"/>
    <lineage>
        <taxon>Bacteria</taxon>
        <taxon>Bacillati</taxon>
        <taxon>Bacillota</taxon>
        <taxon>Bacilli</taxon>
        <taxon>Bacillales</taxon>
        <taxon>Bacillaceae</taxon>
        <taxon>Peribacillus</taxon>
    </lineage>
</organism>
<accession>A0A372LHM9</accession>
<reference evidence="2 3" key="1">
    <citation type="submission" date="2018-08" db="EMBL/GenBank/DDBJ databases">
        <title>Bacillus chawlae sp. nov., Bacillus glennii sp. nov., and Bacillus saganii sp. nov. Isolated from the Vehicle Assembly Building at Kennedy Space Center where the Viking Spacecraft were Assembled.</title>
        <authorList>
            <person name="Seuylemezian A."/>
            <person name="Vaishampayan P."/>
        </authorList>
    </citation>
    <scope>NUCLEOTIDE SEQUENCE [LARGE SCALE GENOMIC DNA]</scope>
    <source>
        <strain evidence="2 3">V44-8</strain>
    </source>
</reference>
<evidence type="ECO:0000313" key="3">
    <source>
        <dbReference type="Proteomes" id="UP000262939"/>
    </source>
</evidence>
<evidence type="ECO:0000313" key="2">
    <source>
        <dbReference type="EMBL" id="RFU65815.1"/>
    </source>
</evidence>